<name>A0A5A9NA91_9TELE</name>
<dbReference type="Gene3D" id="1.10.10.60">
    <property type="entry name" value="Homeodomain-like"/>
    <property type="match status" value="1"/>
</dbReference>
<accession>A0A5A9NA91</accession>
<evidence type="ECO:0000313" key="6">
    <source>
        <dbReference type="EMBL" id="KAA0705956.1"/>
    </source>
</evidence>
<evidence type="ECO:0000256" key="4">
    <source>
        <dbReference type="RuleBase" id="RU000682"/>
    </source>
</evidence>
<evidence type="ECO:0000259" key="5">
    <source>
        <dbReference type="PROSITE" id="PS50071"/>
    </source>
</evidence>
<proteinExistence type="inferred from homology"/>
<comment type="similarity">
    <text evidence="2">Belongs to the Abd-B homeobox family.</text>
</comment>
<evidence type="ECO:0000313" key="7">
    <source>
        <dbReference type="Proteomes" id="UP000324632"/>
    </source>
</evidence>
<keyword evidence="3 4" id="KW-0371">Homeobox</keyword>
<dbReference type="GO" id="GO:0000978">
    <property type="term" value="F:RNA polymerase II cis-regulatory region sequence-specific DNA binding"/>
    <property type="evidence" value="ECO:0007669"/>
    <property type="project" value="TreeGrafter"/>
</dbReference>
<dbReference type="Pfam" id="PF00046">
    <property type="entry name" value="Homeodomain"/>
    <property type="match status" value="1"/>
</dbReference>
<dbReference type="SUPFAM" id="SSF46689">
    <property type="entry name" value="Homeodomain-like"/>
    <property type="match status" value="1"/>
</dbReference>
<organism evidence="6 7">
    <name type="scientific">Triplophysa tibetana</name>
    <dbReference type="NCBI Taxonomy" id="1572043"/>
    <lineage>
        <taxon>Eukaryota</taxon>
        <taxon>Metazoa</taxon>
        <taxon>Chordata</taxon>
        <taxon>Craniata</taxon>
        <taxon>Vertebrata</taxon>
        <taxon>Euteleostomi</taxon>
        <taxon>Actinopterygii</taxon>
        <taxon>Neopterygii</taxon>
        <taxon>Teleostei</taxon>
        <taxon>Ostariophysi</taxon>
        <taxon>Cypriniformes</taxon>
        <taxon>Nemacheilidae</taxon>
        <taxon>Triplophysa</taxon>
    </lineage>
</organism>
<protein>
    <submittedName>
        <fullName evidence="6">Homeobox protein Hox-B10a</fullName>
    </submittedName>
</protein>
<keyword evidence="7" id="KW-1185">Reference proteome</keyword>
<dbReference type="CDD" id="cd00086">
    <property type="entry name" value="homeodomain"/>
    <property type="match status" value="1"/>
</dbReference>
<dbReference type="Proteomes" id="UP000324632">
    <property type="component" value="Chromosome 21"/>
</dbReference>
<feature type="DNA-binding region" description="Homeobox" evidence="3">
    <location>
        <begin position="205"/>
        <end position="264"/>
    </location>
</feature>
<feature type="domain" description="Homeobox" evidence="5">
    <location>
        <begin position="203"/>
        <end position="263"/>
    </location>
</feature>
<evidence type="ECO:0000256" key="2">
    <source>
        <dbReference type="ARBA" id="ARBA00006317"/>
    </source>
</evidence>
<dbReference type="PANTHER" id="PTHR45874:SF4">
    <property type="entry name" value="HOMEOBOX PROTEIN ABDOMINAL-B"/>
    <property type="match status" value="1"/>
</dbReference>
<evidence type="ECO:0000256" key="3">
    <source>
        <dbReference type="PROSITE-ProRule" id="PRU00108"/>
    </source>
</evidence>
<dbReference type="GO" id="GO:0000981">
    <property type="term" value="F:DNA-binding transcription factor activity, RNA polymerase II-specific"/>
    <property type="evidence" value="ECO:0007669"/>
    <property type="project" value="TreeGrafter"/>
</dbReference>
<dbReference type="PANTHER" id="PTHR45874">
    <property type="entry name" value="HOMEOBOX PROTEIN ABDOMINAL-B"/>
    <property type="match status" value="1"/>
</dbReference>
<sequence length="287" mass="32946">MAPSRRQFLDVSGLSPVQIPQTHDGYGVFGRNRSHYKHSPSRSVFYSGHKLLTPYTDTDGYPDSSPHDSLSYSQHLHSWAFSAPSEYDSKPVTRYLTLHGTTRHDSCIDRTTQTISQTNDTVPTFSKQTLPGERRRKAIEGCSHEDTKRASAENEFIARNYPRQTKLHFFSQNIKTAEGSIVNWEPKSGPDTTLENATMVWLSTNVGRKRRCPSSKLNLSKKEFLFNMYLPHERRLETSRSVNLTDRQVKIWFHNRIMKLKNFQKNRGQGTLTPVSVSDMFCKTIKS</sequence>
<keyword evidence="3 4" id="KW-0238">DNA-binding</keyword>
<evidence type="ECO:0000256" key="1">
    <source>
        <dbReference type="ARBA" id="ARBA00004123"/>
    </source>
</evidence>
<dbReference type="EMBL" id="SOYY01000021">
    <property type="protein sequence ID" value="KAA0705956.1"/>
    <property type="molecule type" value="Genomic_DNA"/>
</dbReference>
<gene>
    <name evidence="6" type="ORF">E1301_Tti004719</name>
</gene>
<comment type="caution">
    <text evidence="6">The sequence shown here is derived from an EMBL/GenBank/DDBJ whole genome shotgun (WGS) entry which is preliminary data.</text>
</comment>
<reference evidence="6 7" key="1">
    <citation type="journal article" date="2019" name="Mol. Ecol. Resour.">
        <title>Chromosome-level genome assembly of Triplophysa tibetana, a fish adapted to the harsh high-altitude environment of the Tibetan Plateau.</title>
        <authorList>
            <person name="Yang X."/>
            <person name="Liu H."/>
            <person name="Ma Z."/>
            <person name="Zou Y."/>
            <person name="Zou M."/>
            <person name="Mao Y."/>
            <person name="Li X."/>
            <person name="Wang H."/>
            <person name="Chen T."/>
            <person name="Wang W."/>
            <person name="Yang R."/>
        </authorList>
    </citation>
    <scope>NUCLEOTIDE SEQUENCE [LARGE SCALE GENOMIC DNA]</scope>
    <source>
        <strain evidence="6">TTIB1903HZAU</strain>
        <tissue evidence="6">Muscle</tissue>
    </source>
</reference>
<dbReference type="InterPro" id="IPR009057">
    <property type="entry name" value="Homeodomain-like_sf"/>
</dbReference>
<dbReference type="GO" id="GO:0005634">
    <property type="term" value="C:nucleus"/>
    <property type="evidence" value="ECO:0007669"/>
    <property type="project" value="UniProtKB-SubCell"/>
</dbReference>
<dbReference type="InterPro" id="IPR046333">
    <property type="entry name" value="HXA10/ABDB-like"/>
</dbReference>
<keyword evidence="3 4" id="KW-0539">Nucleus</keyword>
<dbReference type="InterPro" id="IPR001356">
    <property type="entry name" value="HD"/>
</dbReference>
<comment type="subcellular location">
    <subcellularLocation>
        <location evidence="1 3 4">Nucleus</location>
    </subcellularLocation>
</comment>
<dbReference type="SMART" id="SM00389">
    <property type="entry name" value="HOX"/>
    <property type="match status" value="1"/>
</dbReference>
<dbReference type="AlphaFoldDB" id="A0A5A9NA91"/>
<dbReference type="PROSITE" id="PS50071">
    <property type="entry name" value="HOMEOBOX_2"/>
    <property type="match status" value="1"/>
</dbReference>